<sequence>MVSRVPWLTIVGIGEDGVEGLTAAGRAALTQAQIVAGGERHLNLAASLIGETEAYTWPSPITDAVPIIASWHPRRAVVLASGDPFCFGMGSLLAKQIPIGEIRTIPAPSAFSLAASRLGWALQEVATISFCGRPLEAIRPLLQPKSRILALSADAGTPSALAALLTRWGFGDTTIRVLEQIGGPQEDSFSFKASRGIHDAVSALNLMALDVAGGPALPLSPGLDEDWFETDGQITKREVRALTIASLAPRRGELLWDIGAGSGSIGIEWMLRHPANRSIAIEARADRAARITRNAQNLGVPALIVRQGQAPDALDGFPVPDAVFIGGGAANPAITELCWSALKSGGRLVVNAVTLETERAVLDLHARWGGRLTRIGIERLEPLGTMQGFAPARTVLQYRAVKP</sequence>
<dbReference type="CDD" id="cd02440">
    <property type="entry name" value="AdoMet_MTases"/>
    <property type="match status" value="1"/>
</dbReference>
<dbReference type="RefSeq" id="WP_227321359.1">
    <property type="nucleotide sequence ID" value="NZ_JAESVB010000004.1"/>
</dbReference>
<keyword evidence="2" id="KW-0169">Cobalamin biosynthesis</keyword>
<dbReference type="GO" id="GO:0008276">
    <property type="term" value="F:protein methyltransferase activity"/>
    <property type="evidence" value="ECO:0007669"/>
    <property type="project" value="InterPro"/>
</dbReference>
<dbReference type="PIRSF" id="PIRSF036428">
    <property type="entry name" value="CobL"/>
    <property type="match status" value="1"/>
</dbReference>
<dbReference type="NCBIfam" id="TIGR02469">
    <property type="entry name" value="CbiT"/>
    <property type="match status" value="1"/>
</dbReference>
<keyword evidence="3" id="KW-0489">Methyltransferase</keyword>
<reference evidence="7" key="2">
    <citation type="submission" date="2021-01" db="EMBL/GenBank/DDBJ databases">
        <authorList>
            <person name="Mieszkin S."/>
            <person name="Pouder E."/>
            <person name="Alain K."/>
        </authorList>
    </citation>
    <scope>NUCLEOTIDE SEQUENCE</scope>
    <source>
        <strain evidence="7">HW T2.11</strain>
    </source>
</reference>
<name>A0A963YSH3_9PROT</name>
<evidence type="ECO:0000256" key="4">
    <source>
        <dbReference type="ARBA" id="ARBA00022679"/>
    </source>
</evidence>
<keyword evidence="8" id="KW-1185">Reference proteome</keyword>
<dbReference type="PANTHER" id="PTHR43182:SF1">
    <property type="entry name" value="COBALT-PRECORRIN-7 C(5)-METHYLTRANSFERASE"/>
    <property type="match status" value="1"/>
</dbReference>
<keyword evidence="5" id="KW-0949">S-adenosyl-L-methionine</keyword>
<feature type="domain" description="Tetrapyrrole methylase" evidence="6">
    <location>
        <begin position="8"/>
        <end position="190"/>
    </location>
</feature>
<dbReference type="NCBIfam" id="TIGR02467">
    <property type="entry name" value="CbiE"/>
    <property type="match status" value="1"/>
</dbReference>
<dbReference type="PANTHER" id="PTHR43182">
    <property type="entry name" value="COBALT-PRECORRIN-6B C(15)-METHYLTRANSFERASE (DECARBOXYLATING)"/>
    <property type="match status" value="1"/>
</dbReference>
<dbReference type="InterPro" id="IPR012818">
    <property type="entry name" value="CbiE"/>
</dbReference>
<organism evidence="7 8">
    <name type="scientific">Acidisoma silvae</name>
    <dbReference type="NCBI Taxonomy" id="2802396"/>
    <lineage>
        <taxon>Bacteria</taxon>
        <taxon>Pseudomonadati</taxon>
        <taxon>Pseudomonadota</taxon>
        <taxon>Alphaproteobacteria</taxon>
        <taxon>Acetobacterales</taxon>
        <taxon>Acidocellaceae</taxon>
        <taxon>Acidisoma</taxon>
    </lineage>
</organism>
<dbReference type="GO" id="GO:0032259">
    <property type="term" value="P:methylation"/>
    <property type="evidence" value="ECO:0007669"/>
    <property type="project" value="UniProtKB-KW"/>
</dbReference>
<evidence type="ECO:0000259" key="6">
    <source>
        <dbReference type="Pfam" id="PF00590"/>
    </source>
</evidence>
<evidence type="ECO:0000313" key="8">
    <source>
        <dbReference type="Proteomes" id="UP000708298"/>
    </source>
</evidence>
<protein>
    <submittedName>
        <fullName evidence="7">Precorrin-6y C5,15-methyltransferase (Decarboxylating) subunit CbiE</fullName>
    </submittedName>
</protein>
<comment type="caution">
    <text evidence="7">The sequence shown here is derived from an EMBL/GenBank/DDBJ whole genome shotgun (WGS) entry which is preliminary data.</text>
</comment>
<reference evidence="7" key="1">
    <citation type="journal article" date="2021" name="Microorganisms">
        <title>Acidisoma silvae sp. nov. and Acidisomacellulosilytica sp. nov., Two Acidophilic Bacteria Isolated from Decaying Wood, Hydrolyzing Cellulose and Producing Poly-3-hydroxybutyrate.</title>
        <authorList>
            <person name="Mieszkin S."/>
            <person name="Pouder E."/>
            <person name="Uroz S."/>
            <person name="Simon-Colin C."/>
            <person name="Alain K."/>
        </authorList>
    </citation>
    <scope>NUCLEOTIDE SEQUENCE</scope>
    <source>
        <strain evidence="7">HW T2.11</strain>
    </source>
</reference>
<dbReference type="Proteomes" id="UP000708298">
    <property type="component" value="Unassembled WGS sequence"/>
</dbReference>
<dbReference type="InterPro" id="IPR000878">
    <property type="entry name" value="4pyrrol_Mease"/>
</dbReference>
<dbReference type="Gene3D" id="3.40.1010.10">
    <property type="entry name" value="Cobalt-precorrin-4 Transmethylase, Domain 1"/>
    <property type="match status" value="1"/>
</dbReference>
<evidence type="ECO:0000256" key="3">
    <source>
        <dbReference type="ARBA" id="ARBA00022603"/>
    </source>
</evidence>
<evidence type="ECO:0000256" key="5">
    <source>
        <dbReference type="ARBA" id="ARBA00022691"/>
    </source>
</evidence>
<dbReference type="InterPro" id="IPR029063">
    <property type="entry name" value="SAM-dependent_MTases_sf"/>
</dbReference>
<dbReference type="InterPro" id="IPR035996">
    <property type="entry name" value="4pyrrol_Methylase_sf"/>
</dbReference>
<evidence type="ECO:0000256" key="1">
    <source>
        <dbReference type="ARBA" id="ARBA00004953"/>
    </source>
</evidence>
<dbReference type="AlphaFoldDB" id="A0A963YSH3"/>
<dbReference type="SUPFAM" id="SSF53335">
    <property type="entry name" value="S-adenosyl-L-methionine-dependent methyltransferases"/>
    <property type="match status" value="1"/>
</dbReference>
<proteinExistence type="predicted"/>
<comment type="pathway">
    <text evidence="1">Cofactor biosynthesis; adenosylcobalamin biosynthesis.</text>
</comment>
<dbReference type="InterPro" id="IPR014008">
    <property type="entry name" value="Cbl_synth_MTase_CbiT"/>
</dbReference>
<gene>
    <name evidence="7" type="primary">cbiE</name>
    <name evidence="7" type="ORF">ASILVAE211_10930</name>
</gene>
<dbReference type="InterPro" id="IPR050714">
    <property type="entry name" value="Cobalamin_biosynth_MTase"/>
</dbReference>
<accession>A0A963YSH3</accession>
<evidence type="ECO:0000313" key="7">
    <source>
        <dbReference type="EMBL" id="MCB8875697.1"/>
    </source>
</evidence>
<dbReference type="CDD" id="cd11644">
    <property type="entry name" value="Precorrin-6Y-MT"/>
    <property type="match status" value="1"/>
</dbReference>
<dbReference type="InterPro" id="IPR014777">
    <property type="entry name" value="4pyrrole_Mease_sub1"/>
</dbReference>
<keyword evidence="4" id="KW-0808">Transferase</keyword>
<evidence type="ECO:0000256" key="2">
    <source>
        <dbReference type="ARBA" id="ARBA00022573"/>
    </source>
</evidence>
<dbReference type="SUPFAM" id="SSF53790">
    <property type="entry name" value="Tetrapyrrole methylase"/>
    <property type="match status" value="1"/>
</dbReference>
<dbReference type="InterPro" id="IPR006365">
    <property type="entry name" value="Cbl_synth_CobL"/>
</dbReference>
<dbReference type="Pfam" id="PF00590">
    <property type="entry name" value="TP_methylase"/>
    <property type="match status" value="1"/>
</dbReference>
<dbReference type="EMBL" id="JAESVB010000004">
    <property type="protein sequence ID" value="MCB8875697.1"/>
    <property type="molecule type" value="Genomic_DNA"/>
</dbReference>
<dbReference type="Gene3D" id="3.40.50.150">
    <property type="entry name" value="Vaccinia Virus protein VP39"/>
    <property type="match status" value="1"/>
</dbReference>
<dbReference type="GO" id="GO:0009236">
    <property type="term" value="P:cobalamin biosynthetic process"/>
    <property type="evidence" value="ECO:0007669"/>
    <property type="project" value="UniProtKB-KW"/>
</dbReference>